<dbReference type="AlphaFoldDB" id="A0A0C2WEL6"/>
<dbReference type="SUPFAM" id="SSF52540">
    <property type="entry name" value="P-loop containing nucleoside triphosphate hydrolases"/>
    <property type="match status" value="1"/>
</dbReference>
<feature type="non-terminal residue" evidence="2">
    <location>
        <position position="1"/>
    </location>
</feature>
<sequence>RFRILLVGRSGVGKTSLINSIFKTSLTVEDHRAGAASIEREIISPHNENLVVHDSEGYEPGDPRKSEVIKKFITKRCNATIFSEKLHAVWSVRSSSNQCPRSPDTTFLGYV</sequence>
<organism evidence="2 3">
    <name type="scientific">Amanita muscaria (strain Koide BX008)</name>
    <dbReference type="NCBI Taxonomy" id="946122"/>
    <lineage>
        <taxon>Eukaryota</taxon>
        <taxon>Fungi</taxon>
        <taxon>Dikarya</taxon>
        <taxon>Basidiomycota</taxon>
        <taxon>Agaricomycotina</taxon>
        <taxon>Agaricomycetes</taxon>
        <taxon>Agaricomycetidae</taxon>
        <taxon>Agaricales</taxon>
        <taxon>Pluteineae</taxon>
        <taxon>Amanitaceae</taxon>
        <taxon>Amanita</taxon>
    </lineage>
</organism>
<dbReference type="InParanoid" id="A0A0C2WEL6"/>
<dbReference type="GO" id="GO:0005525">
    <property type="term" value="F:GTP binding"/>
    <property type="evidence" value="ECO:0007669"/>
    <property type="project" value="InterPro"/>
</dbReference>
<dbReference type="OrthoDB" id="391988at2759"/>
<dbReference type="InterPro" id="IPR006073">
    <property type="entry name" value="GTP-bd"/>
</dbReference>
<feature type="domain" description="G" evidence="1">
    <location>
        <begin position="3"/>
        <end position="82"/>
    </location>
</feature>
<name>A0A0C2WEL6_AMAMK</name>
<reference evidence="2 3" key="1">
    <citation type="submission" date="2014-04" db="EMBL/GenBank/DDBJ databases">
        <title>Evolutionary Origins and Diversification of the Mycorrhizal Mutualists.</title>
        <authorList>
            <consortium name="DOE Joint Genome Institute"/>
            <consortium name="Mycorrhizal Genomics Consortium"/>
            <person name="Kohler A."/>
            <person name="Kuo A."/>
            <person name="Nagy L.G."/>
            <person name="Floudas D."/>
            <person name="Copeland A."/>
            <person name="Barry K.W."/>
            <person name="Cichocki N."/>
            <person name="Veneault-Fourrey C."/>
            <person name="LaButti K."/>
            <person name="Lindquist E.A."/>
            <person name="Lipzen A."/>
            <person name="Lundell T."/>
            <person name="Morin E."/>
            <person name="Murat C."/>
            <person name="Riley R."/>
            <person name="Ohm R."/>
            <person name="Sun H."/>
            <person name="Tunlid A."/>
            <person name="Henrissat B."/>
            <person name="Grigoriev I.V."/>
            <person name="Hibbett D.S."/>
            <person name="Martin F."/>
        </authorList>
    </citation>
    <scope>NUCLEOTIDE SEQUENCE [LARGE SCALE GENOMIC DNA]</scope>
    <source>
        <strain evidence="2 3">Koide BX008</strain>
    </source>
</reference>
<evidence type="ECO:0000313" key="2">
    <source>
        <dbReference type="EMBL" id="KIL54498.1"/>
    </source>
</evidence>
<dbReference type="EMBL" id="KN818724">
    <property type="protein sequence ID" value="KIL54498.1"/>
    <property type="molecule type" value="Genomic_DNA"/>
</dbReference>
<evidence type="ECO:0000313" key="3">
    <source>
        <dbReference type="Proteomes" id="UP000054549"/>
    </source>
</evidence>
<gene>
    <name evidence="2" type="ORF">M378DRAFT_92428</name>
</gene>
<protein>
    <recommendedName>
        <fullName evidence="1">G domain-containing protein</fullName>
    </recommendedName>
</protein>
<accession>A0A0C2WEL6</accession>
<dbReference type="STRING" id="946122.A0A0C2WEL6"/>
<dbReference type="HOGENOM" id="CLU_154731_1_0_1"/>
<proteinExistence type="predicted"/>
<dbReference type="InterPro" id="IPR027417">
    <property type="entry name" value="P-loop_NTPase"/>
</dbReference>
<dbReference type="Pfam" id="PF01926">
    <property type="entry name" value="MMR_HSR1"/>
    <property type="match status" value="1"/>
</dbReference>
<dbReference type="Gene3D" id="3.40.50.300">
    <property type="entry name" value="P-loop containing nucleotide triphosphate hydrolases"/>
    <property type="match status" value="1"/>
</dbReference>
<evidence type="ECO:0000259" key="1">
    <source>
        <dbReference type="Pfam" id="PF01926"/>
    </source>
</evidence>
<keyword evidence="3" id="KW-1185">Reference proteome</keyword>
<dbReference type="Proteomes" id="UP000054549">
    <property type="component" value="Unassembled WGS sequence"/>
</dbReference>